<organism evidence="2 3">
    <name type="scientific">Labilithrix luteola</name>
    <dbReference type="NCBI Taxonomy" id="1391654"/>
    <lineage>
        <taxon>Bacteria</taxon>
        <taxon>Pseudomonadati</taxon>
        <taxon>Myxococcota</taxon>
        <taxon>Polyangia</taxon>
        <taxon>Polyangiales</taxon>
        <taxon>Labilitrichaceae</taxon>
        <taxon>Labilithrix</taxon>
    </lineage>
</organism>
<name>A0A0K1QC85_9BACT</name>
<dbReference type="AlphaFoldDB" id="A0A0K1QC85"/>
<accession>A0A0K1QC85</accession>
<feature type="compositionally biased region" description="Polar residues" evidence="1">
    <location>
        <begin position="18"/>
        <end position="30"/>
    </location>
</feature>
<sequence length="42" mass="4637">MSLHAASSAKQSARPRVSGTQRPNRISNFTPEFHPSARSTNR</sequence>
<proteinExistence type="predicted"/>
<evidence type="ECO:0000313" key="3">
    <source>
        <dbReference type="Proteomes" id="UP000064967"/>
    </source>
</evidence>
<feature type="region of interest" description="Disordered" evidence="1">
    <location>
        <begin position="1"/>
        <end position="42"/>
    </location>
</feature>
<dbReference type="Proteomes" id="UP000064967">
    <property type="component" value="Chromosome"/>
</dbReference>
<reference evidence="2 3" key="1">
    <citation type="submission" date="2015-08" db="EMBL/GenBank/DDBJ databases">
        <authorList>
            <person name="Babu N.S."/>
            <person name="Beckwith C.J."/>
            <person name="Beseler K.G."/>
            <person name="Brison A."/>
            <person name="Carone J.V."/>
            <person name="Caskin T.P."/>
            <person name="Diamond M."/>
            <person name="Durham M.E."/>
            <person name="Foxe J.M."/>
            <person name="Go M."/>
            <person name="Henderson B.A."/>
            <person name="Jones I.B."/>
            <person name="McGettigan J.A."/>
            <person name="Micheletti S.J."/>
            <person name="Nasrallah M.E."/>
            <person name="Ortiz D."/>
            <person name="Piller C.R."/>
            <person name="Privatt S.R."/>
            <person name="Schneider S.L."/>
            <person name="Sharp S."/>
            <person name="Smith T.C."/>
            <person name="Stanton J.D."/>
            <person name="Ullery H.E."/>
            <person name="Wilson R.J."/>
            <person name="Serrano M.G."/>
            <person name="Buck G."/>
            <person name="Lee V."/>
            <person name="Wang Y."/>
            <person name="Carvalho R."/>
            <person name="Voegtly L."/>
            <person name="Shi R."/>
            <person name="Duckworth R."/>
            <person name="Johnson A."/>
            <person name="Loviza R."/>
            <person name="Walstead R."/>
            <person name="Shah Z."/>
            <person name="Kiflezghi M."/>
            <person name="Wade K."/>
            <person name="Ball S.L."/>
            <person name="Bradley K.W."/>
            <person name="Asai D.J."/>
            <person name="Bowman C.A."/>
            <person name="Russell D.A."/>
            <person name="Pope W.H."/>
            <person name="Jacobs-Sera D."/>
            <person name="Hendrix R.W."/>
            <person name="Hatfull G.F."/>
        </authorList>
    </citation>
    <scope>NUCLEOTIDE SEQUENCE [LARGE SCALE GENOMIC DNA]</scope>
    <source>
        <strain evidence="2 3">DSM 27648</strain>
    </source>
</reference>
<gene>
    <name evidence="2" type="ORF">AKJ09_09708</name>
</gene>
<evidence type="ECO:0000313" key="2">
    <source>
        <dbReference type="EMBL" id="AKV03045.1"/>
    </source>
</evidence>
<keyword evidence="3" id="KW-1185">Reference proteome</keyword>
<evidence type="ECO:0000256" key="1">
    <source>
        <dbReference type="SAM" id="MobiDB-lite"/>
    </source>
</evidence>
<dbReference type="KEGG" id="llu:AKJ09_09708"/>
<dbReference type="EMBL" id="CP012333">
    <property type="protein sequence ID" value="AKV03045.1"/>
    <property type="molecule type" value="Genomic_DNA"/>
</dbReference>
<protein>
    <submittedName>
        <fullName evidence="2">Uncharacterized protein</fullName>
    </submittedName>
</protein>